<feature type="transmembrane region" description="Helical" evidence="1">
    <location>
        <begin position="31"/>
        <end position="53"/>
    </location>
</feature>
<dbReference type="AlphaFoldDB" id="A0A1I0J735"/>
<feature type="transmembrane region" description="Helical" evidence="1">
    <location>
        <begin position="7"/>
        <end position="25"/>
    </location>
</feature>
<keyword evidence="1" id="KW-0472">Membrane</keyword>
<dbReference type="STRING" id="237682.SAMN05421676_11653"/>
<accession>A0A1I0J735</accession>
<dbReference type="Pfam" id="PF01882">
    <property type="entry name" value="DUF58"/>
    <property type="match status" value="1"/>
</dbReference>
<dbReference type="PANTHER" id="PTHR34351">
    <property type="entry name" value="SLR1927 PROTEIN-RELATED"/>
    <property type="match status" value="1"/>
</dbReference>
<evidence type="ECO:0000259" key="2">
    <source>
        <dbReference type="Pfam" id="PF01882"/>
    </source>
</evidence>
<dbReference type="PANTHER" id="PTHR34351:SF2">
    <property type="entry name" value="DUF58 DOMAIN-CONTAINING PROTEIN"/>
    <property type="match status" value="1"/>
</dbReference>
<dbReference type="RefSeq" id="WP_093137601.1">
    <property type="nucleotide sequence ID" value="NZ_FOHJ01000016.1"/>
</dbReference>
<keyword evidence="1" id="KW-0812">Transmembrane</keyword>
<proteinExistence type="predicted"/>
<dbReference type="EMBL" id="FOHJ01000016">
    <property type="protein sequence ID" value="SEU05576.1"/>
    <property type="molecule type" value="Genomic_DNA"/>
</dbReference>
<sequence>MGTIIKKVFKLLCIFIPAGILYAYAMFQGGFVSWFLFFSTLPIFIYMILLFFYPMSRIKLDRKIYPVISETGSTIKIELTFKRPRLLPLYYCIIEDVLPESIHFRDTKRKKYSYLANPDRLKEKRNAKKIIFPWFKRTFSFEYQIEEVPRGQHLFNQIRVISGDFIGFIKKEKIYEVQNSLMVYPMERNLKFHKYAQSFEEGESSSYNRMVKNTMVVSGVREYIPGDRVSWIDWKSTAKRNTMMTKEFDQEKSQDMYILFDGTKHDDYNWLAFEGSVEIGVSLIDAIREESAQLFFASLGRNRQVIPVHKDSMSKEQVKRYLATVQPEDSLPFGQMIKQEVGKLPKGYLSMVVTTELSLELYDTLIQLKQKNSRVVLFLVKASSLISAEERQRLKYLSSSGVVINLLTEGILMKEKIEVNA</sequence>
<dbReference type="InterPro" id="IPR002881">
    <property type="entry name" value="DUF58"/>
</dbReference>
<gene>
    <name evidence="3" type="ORF">SAMN05421676_11653</name>
</gene>
<evidence type="ECO:0000256" key="1">
    <source>
        <dbReference type="SAM" id="Phobius"/>
    </source>
</evidence>
<organism evidence="3 4">
    <name type="scientific">Salinibacillus kushneri</name>
    <dbReference type="NCBI Taxonomy" id="237682"/>
    <lineage>
        <taxon>Bacteria</taxon>
        <taxon>Bacillati</taxon>
        <taxon>Bacillota</taxon>
        <taxon>Bacilli</taxon>
        <taxon>Bacillales</taxon>
        <taxon>Bacillaceae</taxon>
        <taxon>Salinibacillus</taxon>
    </lineage>
</organism>
<name>A0A1I0J735_9BACI</name>
<reference evidence="4" key="1">
    <citation type="submission" date="2016-10" db="EMBL/GenBank/DDBJ databases">
        <authorList>
            <person name="Varghese N."/>
            <person name="Submissions S."/>
        </authorList>
    </citation>
    <scope>NUCLEOTIDE SEQUENCE [LARGE SCALE GENOMIC DNA]</scope>
    <source>
        <strain evidence="4">CGMCC 1.3566</strain>
    </source>
</reference>
<dbReference type="OrthoDB" id="140416at2"/>
<protein>
    <submittedName>
        <fullName evidence="3">Uncharacterized conserved protein, DUF58 family, contains vWF domain</fullName>
    </submittedName>
</protein>
<evidence type="ECO:0000313" key="3">
    <source>
        <dbReference type="EMBL" id="SEU05576.1"/>
    </source>
</evidence>
<keyword evidence="4" id="KW-1185">Reference proteome</keyword>
<keyword evidence="1" id="KW-1133">Transmembrane helix</keyword>
<dbReference type="Proteomes" id="UP000199095">
    <property type="component" value="Unassembled WGS sequence"/>
</dbReference>
<feature type="domain" description="DUF58" evidence="2">
    <location>
        <begin position="220"/>
        <end position="330"/>
    </location>
</feature>
<evidence type="ECO:0000313" key="4">
    <source>
        <dbReference type="Proteomes" id="UP000199095"/>
    </source>
</evidence>